<accession>A0A2T0W895</accession>
<protein>
    <submittedName>
        <fullName evidence="1">Uncharacterized protein</fullName>
    </submittedName>
</protein>
<evidence type="ECO:0000313" key="2">
    <source>
        <dbReference type="Proteomes" id="UP000238205"/>
    </source>
</evidence>
<dbReference type="RefSeq" id="WP_106192618.1">
    <property type="nucleotide sequence ID" value="NZ_PVTO01000008.1"/>
</dbReference>
<comment type="caution">
    <text evidence="1">The sequence shown here is derived from an EMBL/GenBank/DDBJ whole genome shotgun (WGS) entry which is preliminary data.</text>
</comment>
<reference evidence="1 2" key="1">
    <citation type="submission" date="2018-03" db="EMBL/GenBank/DDBJ databases">
        <title>Genomic Encyclopedia of Archaeal and Bacterial Type Strains, Phase II (KMG-II): from individual species to whole genera.</title>
        <authorList>
            <person name="Goeker M."/>
        </authorList>
    </citation>
    <scope>NUCLEOTIDE SEQUENCE [LARGE SCALE GENOMIC DNA]</scope>
    <source>
        <strain evidence="1 2">DSM 13175</strain>
    </source>
</reference>
<dbReference type="OrthoDB" id="2786627at2"/>
<dbReference type="Proteomes" id="UP000238205">
    <property type="component" value="Unassembled WGS sequence"/>
</dbReference>
<evidence type="ECO:0000313" key="1">
    <source>
        <dbReference type="EMBL" id="PRY82876.1"/>
    </source>
</evidence>
<organism evidence="1 2">
    <name type="scientific">Alkalibacterium olivapovliticus</name>
    <dbReference type="NCBI Taxonomy" id="99907"/>
    <lineage>
        <taxon>Bacteria</taxon>
        <taxon>Bacillati</taxon>
        <taxon>Bacillota</taxon>
        <taxon>Bacilli</taxon>
        <taxon>Lactobacillales</taxon>
        <taxon>Carnobacteriaceae</taxon>
        <taxon>Alkalibacterium</taxon>
    </lineage>
</organism>
<dbReference type="EMBL" id="PVTO01000008">
    <property type="protein sequence ID" value="PRY82876.1"/>
    <property type="molecule type" value="Genomic_DNA"/>
</dbReference>
<name>A0A2T0W895_9LACT</name>
<proteinExistence type="predicted"/>
<gene>
    <name evidence="1" type="ORF">CLV38_10886</name>
</gene>
<dbReference type="AlphaFoldDB" id="A0A2T0W895"/>
<keyword evidence="2" id="KW-1185">Reference proteome</keyword>
<sequence>MLHTFELKLKTTTRLVRELEEELSQPLIHSANNTVELLNPLFTPGIRKIKVTNARQGSFYITLEIEPQALLTKQLTVDLYACTTMNNEALVSSLNKHIKDFYGGLPALHDEWYMSRIDYAIQVHTDHTQAFVQLAKKSKAPYHYEDKIKKQGSMYLQSKSIRYNFYDKHDYMKKQNLSQALIDRSEGLFRVEVQYRATKAIRHLRNKYEAHELFALFDSEIALDVLSTAYTRTVGLEDFHSYDQAKHSIIRSTANDSMKSKLINLLDFIGKVSNLREAIVLLEENSNSSPNYYHSNRQLFNNHLKKLRELGVNPILISNETDQTKLVNPFKLKRIHCMAH</sequence>